<proteinExistence type="predicted"/>
<sequence length="407" mass="41544">MTLSMTNVRWGRRATSATVACGAATAMAVGAFGVPAHAAEPEDPGQLKITTDGYYGSVRFDFPGDVPFVGDAAKLQGDLTVGAIENEVDSNGLQGQPEGTYSRSFGTLVGANLLGVDLPVDLYAVEQTALPEEDEPDTYGLHELEVPLAGTLSAISGEAKANWNDEVLGHGSSGGVLTELYSGVGQMDLADFDDLGLVGGLVPVELPVGNGPLVSVGAGQLLQETGVFGKEDGSQGAYVEVSGRFGDVNVLGGAANGGVTIGFAASSDTETPNAFGRLEVTGEAGGASFDYDLPALEMWVGDEETGVEIEPGFDETIEVAPGVSLNVNFAEYRDDDIELAEDGTSAAASGGGLALRLDVAVPAPVVGEVELGSAEIGLLSFPEVSVEVPQGGLYAATGESDETVFEN</sequence>
<organism evidence="2 3">
    <name type="scientific">Phytoactinopolyspora halotolerans</name>
    <dbReference type="NCBI Taxonomy" id="1981512"/>
    <lineage>
        <taxon>Bacteria</taxon>
        <taxon>Bacillati</taxon>
        <taxon>Actinomycetota</taxon>
        <taxon>Actinomycetes</taxon>
        <taxon>Jiangellales</taxon>
        <taxon>Jiangellaceae</taxon>
        <taxon>Phytoactinopolyspora</taxon>
    </lineage>
</organism>
<dbReference type="RefSeq" id="WP_216853064.1">
    <property type="nucleotide sequence ID" value="NZ_JAAGOA010000005.1"/>
</dbReference>
<comment type="caution">
    <text evidence="2">The sequence shown here is derived from an EMBL/GenBank/DDBJ whole genome shotgun (WGS) entry which is preliminary data.</text>
</comment>
<name>A0A6L9S6H7_9ACTN</name>
<keyword evidence="3" id="KW-1185">Reference proteome</keyword>
<dbReference type="EMBL" id="JAAGOA010000005">
    <property type="protein sequence ID" value="NEE00361.1"/>
    <property type="molecule type" value="Genomic_DNA"/>
</dbReference>
<reference evidence="2 3" key="1">
    <citation type="submission" date="2020-02" db="EMBL/GenBank/DDBJ databases">
        <authorList>
            <person name="Li X.-J."/>
            <person name="Han X.-M."/>
        </authorList>
    </citation>
    <scope>NUCLEOTIDE SEQUENCE [LARGE SCALE GENOMIC DNA]</scope>
    <source>
        <strain evidence="2 3">CCTCC AB 2017055</strain>
    </source>
</reference>
<evidence type="ECO:0000313" key="3">
    <source>
        <dbReference type="Proteomes" id="UP000475214"/>
    </source>
</evidence>
<keyword evidence="1" id="KW-0732">Signal</keyword>
<feature type="signal peptide" evidence="1">
    <location>
        <begin position="1"/>
        <end position="38"/>
    </location>
</feature>
<protein>
    <submittedName>
        <fullName evidence="2">Uncharacterized protein</fullName>
    </submittedName>
</protein>
<evidence type="ECO:0000313" key="2">
    <source>
        <dbReference type="EMBL" id="NEE00361.1"/>
    </source>
</evidence>
<accession>A0A6L9S6H7</accession>
<gene>
    <name evidence="2" type="ORF">G1H10_09285</name>
</gene>
<dbReference type="AlphaFoldDB" id="A0A6L9S6H7"/>
<evidence type="ECO:0000256" key="1">
    <source>
        <dbReference type="SAM" id="SignalP"/>
    </source>
</evidence>
<feature type="chain" id="PRO_5026724469" evidence="1">
    <location>
        <begin position="39"/>
        <end position="407"/>
    </location>
</feature>
<dbReference type="Proteomes" id="UP000475214">
    <property type="component" value="Unassembled WGS sequence"/>
</dbReference>